<feature type="domain" description="FAD-binding PCMH-type" evidence="5">
    <location>
        <begin position="35"/>
        <end position="215"/>
    </location>
</feature>
<dbReference type="InterPro" id="IPR016167">
    <property type="entry name" value="FAD-bd_PCMH_sub1"/>
</dbReference>
<dbReference type="PANTHER" id="PTHR43716:SF2">
    <property type="entry name" value="BLL6224 PROTEIN"/>
    <property type="match status" value="1"/>
</dbReference>
<dbReference type="SUPFAM" id="SSF55103">
    <property type="entry name" value="FAD-linked oxidases, C-terminal domain"/>
    <property type="match status" value="1"/>
</dbReference>
<dbReference type="RefSeq" id="WP_114076499.1">
    <property type="nucleotide sequence ID" value="NZ_CP030918.1"/>
</dbReference>
<dbReference type="PROSITE" id="PS51387">
    <property type="entry name" value="FAD_PCMH"/>
    <property type="match status" value="1"/>
</dbReference>
<evidence type="ECO:0000256" key="3">
    <source>
        <dbReference type="ARBA" id="ARBA00022630"/>
    </source>
</evidence>
<evidence type="ECO:0000313" key="6">
    <source>
        <dbReference type="EMBL" id="AXC50180.1"/>
    </source>
</evidence>
<dbReference type="GO" id="GO:0003824">
    <property type="term" value="F:catalytic activity"/>
    <property type="evidence" value="ECO:0007669"/>
    <property type="project" value="InterPro"/>
</dbReference>
<dbReference type="FunFam" id="1.10.45.10:FF:000001">
    <property type="entry name" value="D-lactate dehydrogenase mitochondrial"/>
    <property type="match status" value="1"/>
</dbReference>
<evidence type="ECO:0000313" key="7">
    <source>
        <dbReference type="Proteomes" id="UP000252023"/>
    </source>
</evidence>
<proteinExistence type="inferred from homology"/>
<dbReference type="KEGG" id="pars:DRW48_11180"/>
<dbReference type="InterPro" id="IPR016171">
    <property type="entry name" value="Vanillyl_alc_oxidase_C-sub2"/>
</dbReference>
<dbReference type="GO" id="GO:0071949">
    <property type="term" value="F:FAD binding"/>
    <property type="evidence" value="ECO:0007669"/>
    <property type="project" value="InterPro"/>
</dbReference>
<gene>
    <name evidence="6" type="ORF">DRW48_11180</name>
</gene>
<dbReference type="Proteomes" id="UP000252023">
    <property type="component" value="Chromosome"/>
</dbReference>
<evidence type="ECO:0000259" key="5">
    <source>
        <dbReference type="PROSITE" id="PS51387"/>
    </source>
</evidence>
<dbReference type="Gene3D" id="3.30.70.2190">
    <property type="match status" value="1"/>
</dbReference>
<keyword evidence="4" id="KW-0274">FAD</keyword>
<dbReference type="Gene3D" id="3.30.43.10">
    <property type="entry name" value="Uridine Diphospho-n-acetylenolpyruvylglucosamine Reductase, domain 2"/>
    <property type="match status" value="1"/>
</dbReference>
<dbReference type="Gene3D" id="3.30.70.2740">
    <property type="match status" value="1"/>
</dbReference>
<dbReference type="GO" id="GO:0022904">
    <property type="term" value="P:respiratory electron transport chain"/>
    <property type="evidence" value="ECO:0007669"/>
    <property type="project" value="TreeGrafter"/>
</dbReference>
<dbReference type="Gene3D" id="1.10.45.10">
    <property type="entry name" value="Vanillyl-alcohol Oxidase, Chain A, domain 4"/>
    <property type="match status" value="1"/>
</dbReference>
<dbReference type="InterPro" id="IPR016166">
    <property type="entry name" value="FAD-bd_PCMH"/>
</dbReference>
<dbReference type="Pfam" id="PF02913">
    <property type="entry name" value="FAD-oxidase_C"/>
    <property type="match status" value="1"/>
</dbReference>
<keyword evidence="3" id="KW-0285">Flavoprotein</keyword>
<evidence type="ECO:0000256" key="1">
    <source>
        <dbReference type="ARBA" id="ARBA00001974"/>
    </source>
</evidence>
<organism evidence="6 7">
    <name type="scientific">Paracoccus suum</name>
    <dbReference type="NCBI Taxonomy" id="2259340"/>
    <lineage>
        <taxon>Bacteria</taxon>
        <taxon>Pseudomonadati</taxon>
        <taxon>Pseudomonadota</taxon>
        <taxon>Alphaproteobacteria</taxon>
        <taxon>Rhodobacterales</taxon>
        <taxon>Paracoccaceae</taxon>
        <taxon>Paracoccus</taxon>
    </lineage>
</organism>
<evidence type="ECO:0000256" key="2">
    <source>
        <dbReference type="ARBA" id="ARBA00008000"/>
    </source>
</evidence>
<dbReference type="AlphaFoldDB" id="A0A344PLC5"/>
<reference evidence="7" key="1">
    <citation type="submission" date="2018-07" db="EMBL/GenBank/DDBJ databases">
        <title>Genome sequencing of Paracoccus sp. SC2-6.</title>
        <authorList>
            <person name="Heo J."/>
            <person name="Kim S.-J."/>
            <person name="Kwon S.-W."/>
        </authorList>
    </citation>
    <scope>NUCLEOTIDE SEQUENCE [LARGE SCALE GENOMIC DNA]</scope>
    <source>
        <strain evidence="7">SC2-6</strain>
    </source>
</reference>
<dbReference type="OrthoDB" id="9811557at2"/>
<dbReference type="InterPro" id="IPR004113">
    <property type="entry name" value="FAD-bd_oxidored_4_C"/>
</dbReference>
<name>A0A344PLC5_9RHOB</name>
<comment type="cofactor">
    <cofactor evidence="1">
        <name>FAD</name>
        <dbReference type="ChEBI" id="CHEBI:57692"/>
    </cofactor>
</comment>
<evidence type="ECO:0000256" key="4">
    <source>
        <dbReference type="ARBA" id="ARBA00022827"/>
    </source>
</evidence>
<dbReference type="InterPro" id="IPR051264">
    <property type="entry name" value="FAD-oxidored/transferase_4"/>
</dbReference>
<dbReference type="Pfam" id="PF01565">
    <property type="entry name" value="FAD_binding_4"/>
    <property type="match status" value="1"/>
</dbReference>
<dbReference type="InterPro" id="IPR006094">
    <property type="entry name" value="Oxid_FAD_bind_N"/>
</dbReference>
<dbReference type="InterPro" id="IPR016164">
    <property type="entry name" value="FAD-linked_Oxase-like_C"/>
</dbReference>
<comment type="similarity">
    <text evidence="2">Belongs to the FAD-binding oxidoreductase/transferase type 4 family.</text>
</comment>
<keyword evidence="7" id="KW-1185">Reference proteome</keyword>
<dbReference type="InterPro" id="IPR036318">
    <property type="entry name" value="FAD-bd_PCMH-like_sf"/>
</dbReference>
<accession>A0A344PLC5</accession>
<dbReference type="InterPro" id="IPR016169">
    <property type="entry name" value="FAD-bd_PCMH_sub2"/>
</dbReference>
<sequence length="466" mass="48600">MSSLAEELRAIVGDRHVLQSEAEMAPYLVDWMGKYHGQAQLVVSPGTTAEVSDTVRACARHGAIVVPQGGNTSLSGGATPGSAGAVVLSTRRLRTLRRVDPVGNTITAEAGCILAEVQQAAQSAGRYFPLSLGAEGSCTIGGNVATSAGGVAVLRYGNMRDLTLGVEVVLPDGRLFDGLRDLRKDSTGYSLRDLFVGSEGTLGIITAATLRLFPTPRASVTAMASVEGLDQAVSLLNQINDHCGDRLSAFEYISGACLSVIAKHVPSAPLPLPAASDAVLIELTDSHADAPLAAMLEEQLVTASEAGLISDAVVAQNAAQAGAFWKVREAISEALVREGGSAKHDVAVPVSSLPEFVADADAAVQRVMPGARPVIFGHLGDGNLHYNLLRPVDAGNAFPGWDRVTSGVHAVVSQYRGSISAEHGIGQLRVGEMPAFKGEIELELMQRIKGLLDPQGLFNPGKLLPL</sequence>
<protein>
    <submittedName>
        <fullName evidence="6">FAD-binding oxidoreductase</fullName>
    </submittedName>
</protein>
<dbReference type="SUPFAM" id="SSF56176">
    <property type="entry name" value="FAD-binding/transporter-associated domain-like"/>
    <property type="match status" value="1"/>
</dbReference>
<dbReference type="EMBL" id="CP030918">
    <property type="protein sequence ID" value="AXC50180.1"/>
    <property type="molecule type" value="Genomic_DNA"/>
</dbReference>
<dbReference type="Gene3D" id="3.30.465.10">
    <property type="match status" value="1"/>
</dbReference>
<dbReference type="PANTHER" id="PTHR43716">
    <property type="entry name" value="D-2-HYDROXYGLUTARATE DEHYDROGENASE, MITOCHONDRIAL"/>
    <property type="match status" value="1"/>
</dbReference>